<protein>
    <submittedName>
        <fullName evidence="3">Oxidoreductase</fullName>
    </submittedName>
</protein>
<dbReference type="Gene3D" id="3.30.360.10">
    <property type="entry name" value="Dihydrodipicolinate Reductase, domain 2"/>
    <property type="match status" value="1"/>
</dbReference>
<dbReference type="InterPro" id="IPR050463">
    <property type="entry name" value="Gfo/Idh/MocA_oxidrdct_glycsds"/>
</dbReference>
<dbReference type="PANTHER" id="PTHR43818">
    <property type="entry name" value="BCDNA.GH03377"/>
    <property type="match status" value="1"/>
</dbReference>
<reference evidence="3 4" key="1">
    <citation type="submission" date="2018-05" db="EMBL/GenBank/DDBJ databases">
        <title>Chitinophaga sp. K3CV102501T nov., isolated from isolated from a monsoon evergreen broad-leaved forest soil.</title>
        <authorList>
            <person name="Lv Y."/>
        </authorList>
    </citation>
    <scope>NUCLEOTIDE SEQUENCE [LARGE SCALE GENOMIC DNA]</scope>
    <source>
        <strain evidence="3 4">GDMCC 1.1325</strain>
    </source>
</reference>
<dbReference type="EMBL" id="QFFJ01000002">
    <property type="protein sequence ID" value="RBL90972.1"/>
    <property type="molecule type" value="Genomic_DNA"/>
</dbReference>
<dbReference type="SUPFAM" id="SSF55347">
    <property type="entry name" value="Glyceraldehyde-3-phosphate dehydrogenase-like, C-terminal domain"/>
    <property type="match status" value="1"/>
</dbReference>
<keyword evidence="4" id="KW-1185">Reference proteome</keyword>
<dbReference type="InterPro" id="IPR043906">
    <property type="entry name" value="Gfo/Idh/MocA_OxRdtase_bact_C"/>
</dbReference>
<dbReference type="Pfam" id="PF19051">
    <property type="entry name" value="GFO_IDH_MocA_C2"/>
    <property type="match status" value="1"/>
</dbReference>
<dbReference type="InterPro" id="IPR006311">
    <property type="entry name" value="TAT_signal"/>
</dbReference>
<dbReference type="PROSITE" id="PS51318">
    <property type="entry name" value="TAT"/>
    <property type="match status" value="1"/>
</dbReference>
<evidence type="ECO:0000259" key="2">
    <source>
        <dbReference type="Pfam" id="PF19051"/>
    </source>
</evidence>
<proteinExistence type="predicted"/>
<evidence type="ECO:0000313" key="4">
    <source>
        <dbReference type="Proteomes" id="UP000253410"/>
    </source>
</evidence>
<accession>A0A365XX88</accession>
<comment type="caution">
    <text evidence="3">The sequence shown here is derived from an EMBL/GenBank/DDBJ whole genome shotgun (WGS) entry which is preliminary data.</text>
</comment>
<feature type="domain" description="Gfo/Idh/MocA-like oxidoreductase N-terminal" evidence="1">
    <location>
        <begin position="44"/>
        <end position="165"/>
    </location>
</feature>
<dbReference type="Gene3D" id="3.40.50.720">
    <property type="entry name" value="NAD(P)-binding Rossmann-like Domain"/>
    <property type="match status" value="1"/>
</dbReference>
<dbReference type="AlphaFoldDB" id="A0A365XX88"/>
<dbReference type="InterPro" id="IPR036291">
    <property type="entry name" value="NAD(P)-bd_dom_sf"/>
</dbReference>
<dbReference type="GO" id="GO:0000166">
    <property type="term" value="F:nucleotide binding"/>
    <property type="evidence" value="ECO:0007669"/>
    <property type="project" value="InterPro"/>
</dbReference>
<dbReference type="SUPFAM" id="SSF51735">
    <property type="entry name" value="NAD(P)-binding Rossmann-fold domains"/>
    <property type="match status" value="1"/>
</dbReference>
<dbReference type="RefSeq" id="WP_113618467.1">
    <property type="nucleotide sequence ID" value="NZ_QFFJ01000002.1"/>
</dbReference>
<dbReference type="Proteomes" id="UP000253410">
    <property type="component" value="Unassembled WGS sequence"/>
</dbReference>
<dbReference type="OrthoDB" id="726883at2"/>
<dbReference type="PANTHER" id="PTHR43818:SF5">
    <property type="entry name" value="OXIDOREDUCTASE FAMILY PROTEIN"/>
    <property type="match status" value="1"/>
</dbReference>
<dbReference type="InterPro" id="IPR000683">
    <property type="entry name" value="Gfo/Idh/MocA-like_OxRdtase_N"/>
</dbReference>
<evidence type="ECO:0000313" key="3">
    <source>
        <dbReference type="EMBL" id="RBL90972.1"/>
    </source>
</evidence>
<organism evidence="3 4">
    <name type="scientific">Chitinophaga flava</name>
    <dbReference type="NCBI Taxonomy" id="2259036"/>
    <lineage>
        <taxon>Bacteria</taxon>
        <taxon>Pseudomonadati</taxon>
        <taxon>Bacteroidota</taxon>
        <taxon>Chitinophagia</taxon>
        <taxon>Chitinophagales</taxon>
        <taxon>Chitinophagaceae</taxon>
        <taxon>Chitinophaga</taxon>
    </lineage>
</organism>
<evidence type="ECO:0000259" key="1">
    <source>
        <dbReference type="Pfam" id="PF01408"/>
    </source>
</evidence>
<name>A0A365XX88_9BACT</name>
<sequence>MKHSRRDFLRSATTLAAGAGLVSALPSDLQALPLKTIAASDRVNIAAIGINGMGWSDLTAMLKHPAAQCVALCDVDRNVLDKRVAELSQQGIKVKAYTDYRKLLEDKSIDAVIIGTPDHWHCLQMTDACAAGKDVYVEKPVGNSIAECRTMTAAQQRYHRAVQVGQWQRSQQHFKDAVSFVHSGKLGQIRLVKAWAYMGWMKSIPVKPDSTPPSGVDYKAWLGPARERPFNENRFHFNFRWYWDYAGGLMTDWGVHLLDYALLGMKAETPRSIMAAGGKFAYPDDAAETPDTLTTVYEFDGFNIQWEQAQGIDGGPYARDHGIAFIGNNGTLVLDRGGWEVIPEKNKMEAVPRQKAVDNGLTLHAHNFIEVVKSRRMDDLHAPIQAGALIATTAQMGNIAFRTGKKIYWDKQAKQFTDTDANQLLAAGYHNGYKLPVIS</sequence>
<dbReference type="Pfam" id="PF01408">
    <property type="entry name" value="GFO_IDH_MocA"/>
    <property type="match status" value="1"/>
</dbReference>
<feature type="domain" description="Gfo/Idh/MocA-like oxidoreductase bacterial type C-terminal" evidence="2">
    <location>
        <begin position="199"/>
        <end position="429"/>
    </location>
</feature>
<gene>
    <name evidence="3" type="ORF">DF182_24815</name>
</gene>